<dbReference type="RefSeq" id="WP_146662476.1">
    <property type="nucleotide sequence ID" value="NZ_CP019791.1"/>
</dbReference>
<feature type="active site" description="Schiff-base intermediate with substrate; via pyruvic acid" evidence="9 10">
    <location>
        <position position="25"/>
    </location>
</feature>
<dbReference type="PANTHER" id="PTHR21012">
    <property type="entry name" value="ASPARTATE 1-DECARBOXYLASE"/>
    <property type="match status" value="1"/>
</dbReference>
<keyword evidence="3 9" id="KW-0210">Decarboxylase</keyword>
<comment type="PTM">
    <text evidence="9 12">Is synthesized initially as an inactive proenzyme, which is activated by self-cleavage at a specific serine bond to produce a beta-subunit with a hydroxyl group at its C-terminus and an alpha-subunit with a pyruvoyl group at its N-terminus.</text>
</comment>
<dbReference type="UniPathway" id="UPA00028">
    <property type="reaction ID" value="UER00002"/>
</dbReference>
<sequence>MLSKALKGKIHRATVTGTKIDYPGSVGIDADLLEAANIKPYEEVLLANVTNGERLGTYCIPAPAGSGEFTVLGAAARHFSVGDIVIVMNFAYYTDEEMDSLKPSVVVPDENNKIAKIL</sequence>
<keyword evidence="2 9" id="KW-0566">Pantothenate biosynthesis</keyword>
<dbReference type="GO" id="GO:0015940">
    <property type="term" value="P:pantothenate biosynthetic process"/>
    <property type="evidence" value="ECO:0007669"/>
    <property type="project" value="UniProtKB-UniRule"/>
</dbReference>
<evidence type="ECO:0000256" key="4">
    <source>
        <dbReference type="ARBA" id="ARBA00022813"/>
    </source>
</evidence>
<keyword evidence="4 9" id="KW-0068">Autocatalytic cleavage</keyword>
<dbReference type="AlphaFoldDB" id="A0A1U9NM73"/>
<keyword evidence="7 9" id="KW-0704">Schiff base</keyword>
<keyword evidence="15" id="KW-1185">Reference proteome</keyword>
<dbReference type="SUPFAM" id="SSF50692">
    <property type="entry name" value="ADC-like"/>
    <property type="match status" value="1"/>
</dbReference>
<dbReference type="EC" id="4.1.1.11" evidence="9"/>
<dbReference type="GO" id="GO:0004068">
    <property type="term" value="F:aspartate 1-decarboxylase activity"/>
    <property type="evidence" value="ECO:0007669"/>
    <property type="project" value="UniProtKB-UniRule"/>
</dbReference>
<evidence type="ECO:0000256" key="3">
    <source>
        <dbReference type="ARBA" id="ARBA00022793"/>
    </source>
</evidence>
<dbReference type="Gene3D" id="2.40.40.20">
    <property type="match status" value="1"/>
</dbReference>
<comment type="similarity">
    <text evidence="9">Belongs to the PanD family.</text>
</comment>
<dbReference type="NCBIfam" id="TIGR00223">
    <property type="entry name" value="panD"/>
    <property type="match status" value="1"/>
</dbReference>
<dbReference type="KEGG" id="alus:STSP2_02187"/>
<feature type="modified residue" description="Pyruvic acid (Ser)" evidence="9 12">
    <location>
        <position position="25"/>
    </location>
</feature>
<proteinExistence type="inferred from homology"/>
<evidence type="ECO:0000256" key="12">
    <source>
        <dbReference type="PIRSR" id="PIRSR006246-3"/>
    </source>
</evidence>
<keyword evidence="1 9" id="KW-0963">Cytoplasm</keyword>
<dbReference type="STRING" id="1936003.STSP2_02187"/>
<dbReference type="Pfam" id="PF02261">
    <property type="entry name" value="Asp_decarbox"/>
    <property type="match status" value="1"/>
</dbReference>
<dbReference type="HAMAP" id="MF_00446">
    <property type="entry name" value="PanD"/>
    <property type="match status" value="1"/>
</dbReference>
<evidence type="ECO:0000256" key="10">
    <source>
        <dbReference type="PIRSR" id="PIRSR006246-1"/>
    </source>
</evidence>
<feature type="active site" description="Proton donor" evidence="9 10">
    <location>
        <position position="58"/>
    </location>
</feature>
<feature type="chain" id="PRO_5014004014" description="Aspartate 1-decarboxylase beta chain" evidence="9 13">
    <location>
        <begin position="1"/>
        <end position="24"/>
    </location>
</feature>
<comment type="pathway">
    <text evidence="9">Cofactor biosynthesis; (R)-pantothenate biosynthesis; beta-alanine from L-aspartate: step 1/1.</text>
</comment>
<evidence type="ECO:0000256" key="8">
    <source>
        <dbReference type="ARBA" id="ARBA00023317"/>
    </source>
</evidence>
<keyword evidence="5 9" id="KW-0865">Zymogen</keyword>
<keyword evidence="8 9" id="KW-0670">Pyruvate</keyword>
<accession>A0A1U9NM73</accession>
<dbReference type="OrthoDB" id="9803983at2"/>
<dbReference type="InterPro" id="IPR009010">
    <property type="entry name" value="Asp_de-COase-like_dom_sf"/>
</dbReference>
<dbReference type="InterPro" id="IPR003190">
    <property type="entry name" value="Asp_decarbox"/>
</dbReference>
<feature type="binding site" evidence="9 11">
    <location>
        <begin position="73"/>
        <end position="75"/>
    </location>
    <ligand>
        <name>substrate</name>
    </ligand>
</feature>
<dbReference type="Proteomes" id="UP000189674">
    <property type="component" value="Chromosome"/>
</dbReference>
<comment type="catalytic activity">
    <reaction evidence="9">
        <text>L-aspartate + H(+) = beta-alanine + CO2</text>
        <dbReference type="Rhea" id="RHEA:19497"/>
        <dbReference type="ChEBI" id="CHEBI:15378"/>
        <dbReference type="ChEBI" id="CHEBI:16526"/>
        <dbReference type="ChEBI" id="CHEBI:29991"/>
        <dbReference type="ChEBI" id="CHEBI:57966"/>
        <dbReference type="EC" id="4.1.1.11"/>
    </reaction>
</comment>
<comment type="function">
    <text evidence="9">Catalyzes the pyruvoyl-dependent decarboxylation of aspartate to produce beta-alanine.</text>
</comment>
<organism evidence="14 15">
    <name type="scientific">Anaerohalosphaera lusitana</name>
    <dbReference type="NCBI Taxonomy" id="1936003"/>
    <lineage>
        <taxon>Bacteria</taxon>
        <taxon>Pseudomonadati</taxon>
        <taxon>Planctomycetota</taxon>
        <taxon>Phycisphaerae</taxon>
        <taxon>Sedimentisphaerales</taxon>
        <taxon>Anaerohalosphaeraceae</taxon>
        <taxon>Anaerohalosphaera</taxon>
    </lineage>
</organism>
<dbReference type="GO" id="GO:0006523">
    <property type="term" value="P:alanine biosynthetic process"/>
    <property type="evidence" value="ECO:0007669"/>
    <property type="project" value="InterPro"/>
</dbReference>
<comment type="subcellular location">
    <subcellularLocation>
        <location evidence="9">Cytoplasm</location>
    </subcellularLocation>
</comment>
<evidence type="ECO:0000313" key="15">
    <source>
        <dbReference type="Proteomes" id="UP000189674"/>
    </source>
</evidence>
<dbReference type="EMBL" id="CP019791">
    <property type="protein sequence ID" value="AQT69009.1"/>
    <property type="molecule type" value="Genomic_DNA"/>
</dbReference>
<evidence type="ECO:0000256" key="2">
    <source>
        <dbReference type="ARBA" id="ARBA00022655"/>
    </source>
</evidence>
<comment type="subunit">
    <text evidence="9">Heterooctamer of four alpha and four beta subunits.</text>
</comment>
<dbReference type="GO" id="GO:0005829">
    <property type="term" value="C:cytosol"/>
    <property type="evidence" value="ECO:0007669"/>
    <property type="project" value="TreeGrafter"/>
</dbReference>
<evidence type="ECO:0000256" key="5">
    <source>
        <dbReference type="ARBA" id="ARBA00023145"/>
    </source>
</evidence>
<reference evidence="15" key="1">
    <citation type="submission" date="2017-02" db="EMBL/GenBank/DDBJ databases">
        <title>Comparative genomics and description of representatives of a novel lineage of planctomycetes thriving in anoxic sediments.</title>
        <authorList>
            <person name="Spring S."/>
            <person name="Bunk B."/>
            <person name="Sproer C."/>
        </authorList>
    </citation>
    <scope>NUCLEOTIDE SEQUENCE [LARGE SCALE GENOMIC DNA]</scope>
    <source>
        <strain evidence="15">ST-NAGAB-D1</strain>
    </source>
</reference>
<feature type="binding site" evidence="9 11">
    <location>
        <position position="57"/>
    </location>
    <ligand>
        <name>substrate</name>
    </ligand>
</feature>
<evidence type="ECO:0000256" key="13">
    <source>
        <dbReference type="PIRSR" id="PIRSR006246-5"/>
    </source>
</evidence>
<evidence type="ECO:0000256" key="7">
    <source>
        <dbReference type="ARBA" id="ARBA00023270"/>
    </source>
</evidence>
<gene>
    <name evidence="9 14" type="primary">panD</name>
    <name evidence="14" type="ORF">STSP2_02187</name>
</gene>
<evidence type="ECO:0000256" key="9">
    <source>
        <dbReference type="HAMAP-Rule" id="MF_00446"/>
    </source>
</evidence>
<comment type="cofactor">
    <cofactor evidence="9 10">
        <name>pyruvate</name>
        <dbReference type="ChEBI" id="CHEBI:15361"/>
    </cofactor>
    <text evidence="9 10">Binds 1 pyruvoyl group covalently per subunit.</text>
</comment>
<keyword evidence="6 9" id="KW-0456">Lyase</keyword>
<evidence type="ECO:0000256" key="1">
    <source>
        <dbReference type="ARBA" id="ARBA00022490"/>
    </source>
</evidence>
<protein>
    <recommendedName>
        <fullName evidence="9">Aspartate 1-decarboxylase</fullName>
        <ecNumber evidence="9">4.1.1.11</ecNumber>
    </recommendedName>
    <alternativeName>
        <fullName evidence="9">Aspartate alpha-decarboxylase</fullName>
    </alternativeName>
    <component>
        <recommendedName>
            <fullName evidence="9">Aspartate 1-decarboxylase beta chain</fullName>
        </recommendedName>
    </component>
    <component>
        <recommendedName>
            <fullName evidence="9">Aspartate 1-decarboxylase alpha chain</fullName>
        </recommendedName>
    </component>
</protein>
<evidence type="ECO:0000313" key="14">
    <source>
        <dbReference type="EMBL" id="AQT69009.1"/>
    </source>
</evidence>
<dbReference type="PANTHER" id="PTHR21012:SF0">
    <property type="entry name" value="ASPARTATE 1-DECARBOXYLASE"/>
    <property type="match status" value="1"/>
</dbReference>
<name>A0A1U9NM73_9BACT</name>
<evidence type="ECO:0000256" key="6">
    <source>
        <dbReference type="ARBA" id="ARBA00023239"/>
    </source>
</evidence>
<dbReference type="CDD" id="cd06919">
    <property type="entry name" value="Asp_decarbox"/>
    <property type="match status" value="1"/>
</dbReference>
<feature type="chain" id="PRO_5014004011" description="Aspartate 1-decarboxylase alpha chain" evidence="9 13">
    <location>
        <begin position="25"/>
        <end position="118"/>
    </location>
</feature>
<evidence type="ECO:0000256" key="11">
    <source>
        <dbReference type="PIRSR" id="PIRSR006246-2"/>
    </source>
</evidence>
<dbReference type="PIRSF" id="PIRSF006246">
    <property type="entry name" value="Asp_decarbox"/>
    <property type="match status" value="1"/>
</dbReference>